<dbReference type="Pfam" id="PF19193">
    <property type="entry name" value="Tectonin"/>
    <property type="match status" value="1"/>
</dbReference>
<feature type="chain" id="PRO_5035876847" description="Fish-egg lectin-like" evidence="3">
    <location>
        <begin position="17"/>
        <end position="259"/>
    </location>
</feature>
<accession>A0A8T2ILK2</accession>
<gene>
    <name evidence="4" type="ORF">GDO86_012265</name>
</gene>
<evidence type="ECO:0008006" key="6">
    <source>
        <dbReference type="Google" id="ProtNLM"/>
    </source>
</evidence>
<evidence type="ECO:0000313" key="5">
    <source>
        <dbReference type="Proteomes" id="UP000812440"/>
    </source>
</evidence>
<dbReference type="GO" id="GO:0030246">
    <property type="term" value="F:carbohydrate binding"/>
    <property type="evidence" value="ECO:0007669"/>
    <property type="project" value="UniProtKB-KW"/>
</dbReference>
<evidence type="ECO:0000256" key="1">
    <source>
        <dbReference type="ARBA" id="ARBA00022734"/>
    </source>
</evidence>
<dbReference type="InterPro" id="IPR006624">
    <property type="entry name" value="Beta-propeller_rpt_TECPR"/>
</dbReference>
<dbReference type="EMBL" id="JAACNH010000008">
    <property type="protein sequence ID" value="KAG8433825.1"/>
    <property type="molecule type" value="Genomic_DNA"/>
</dbReference>
<evidence type="ECO:0000256" key="2">
    <source>
        <dbReference type="ARBA" id="ARBA00038331"/>
    </source>
</evidence>
<feature type="signal peptide" evidence="3">
    <location>
        <begin position="1"/>
        <end position="16"/>
    </location>
</feature>
<comment type="similarity">
    <text evidence="2">Belongs to the tectonin family.</text>
</comment>
<comment type="caution">
    <text evidence="4">The sequence shown here is derived from an EMBL/GenBank/DDBJ whole genome shotgun (WGS) entry which is preliminary data.</text>
</comment>
<dbReference type="OrthoDB" id="166585at2759"/>
<proteinExistence type="inferred from homology"/>
<dbReference type="Proteomes" id="UP000812440">
    <property type="component" value="Chromosome 7"/>
</dbReference>
<dbReference type="InterPro" id="IPR051513">
    <property type="entry name" value="Tectonin_beta-prop"/>
</dbReference>
<protein>
    <recommendedName>
        <fullName evidence="6">Fish-egg lectin-like</fullName>
    </recommendedName>
</protein>
<organism evidence="4 5">
    <name type="scientific">Hymenochirus boettgeri</name>
    <name type="common">Congo dwarf clawed frog</name>
    <dbReference type="NCBI Taxonomy" id="247094"/>
    <lineage>
        <taxon>Eukaryota</taxon>
        <taxon>Metazoa</taxon>
        <taxon>Chordata</taxon>
        <taxon>Craniata</taxon>
        <taxon>Vertebrata</taxon>
        <taxon>Euteleostomi</taxon>
        <taxon>Amphibia</taxon>
        <taxon>Batrachia</taxon>
        <taxon>Anura</taxon>
        <taxon>Pipoidea</taxon>
        <taxon>Pipidae</taxon>
        <taxon>Pipinae</taxon>
        <taxon>Hymenochirus</taxon>
    </lineage>
</organism>
<keyword evidence="1" id="KW-0430">Lectin</keyword>
<dbReference type="SMART" id="SM00706">
    <property type="entry name" value="TECPR"/>
    <property type="match status" value="6"/>
</dbReference>
<keyword evidence="5" id="KW-1185">Reference proteome</keyword>
<evidence type="ECO:0000313" key="4">
    <source>
        <dbReference type="EMBL" id="KAG8433825.1"/>
    </source>
</evidence>
<dbReference type="AlphaFoldDB" id="A0A8T2ILK2"/>
<evidence type="ECO:0000256" key="3">
    <source>
        <dbReference type="SAM" id="SignalP"/>
    </source>
</evidence>
<sequence length="259" mass="28077">MLLYICLSLFYTAITADLPCTVMPGILTQLDAGNGEVYGVNSDGNIYRWVQKDWVQIPGALIHVTVGPAGVWGVNKQNFIYKIQDNNWVQVSGLLKQIDAGGDQFIGGVNSGDAIYCVNQDGTTSRGTALPWIQLDGALKYYSCGPLGCWGVNSANQIYYRYSVTPTACKGSQWKQVDGSLVMIEVGSDGSVYGVNADGNVYKREGICPKNPIGTSWTQLDLCSSFKHVSYDAGYLYLLTMKGHILKCAIPESTVASLL</sequence>
<keyword evidence="3" id="KW-0732">Signal</keyword>
<name>A0A8T2ILK2_9PIPI</name>
<dbReference type="PANTHER" id="PTHR23250:SF3">
    <property type="entry name" value="FISH-EGG LECTIN-LIKE ISOFORM X1-RELATED"/>
    <property type="match status" value="1"/>
</dbReference>
<dbReference type="PANTHER" id="PTHR23250">
    <property type="entry name" value="DYSFERLIN-RELATED"/>
    <property type="match status" value="1"/>
</dbReference>
<reference evidence="4" key="1">
    <citation type="thesis" date="2020" institute="ProQuest LLC" country="789 East Eisenhower Parkway, Ann Arbor, MI, USA">
        <title>Comparative Genomics and Chromosome Evolution.</title>
        <authorList>
            <person name="Mudd A.B."/>
        </authorList>
    </citation>
    <scope>NUCLEOTIDE SEQUENCE</scope>
    <source>
        <strain evidence="4">Female2</strain>
        <tissue evidence="4">Blood</tissue>
    </source>
</reference>